<dbReference type="AlphaFoldDB" id="A0A131Z1U2"/>
<evidence type="ECO:0000256" key="3">
    <source>
        <dbReference type="ARBA" id="ARBA00022833"/>
    </source>
</evidence>
<evidence type="ECO:0000256" key="4">
    <source>
        <dbReference type="SAM" id="MobiDB-lite"/>
    </source>
</evidence>
<feature type="compositionally biased region" description="Polar residues" evidence="4">
    <location>
        <begin position="281"/>
        <end position="304"/>
    </location>
</feature>
<feature type="compositionally biased region" description="Polar residues" evidence="4">
    <location>
        <begin position="158"/>
        <end position="171"/>
    </location>
</feature>
<dbReference type="PROSITE" id="PS51800">
    <property type="entry name" value="ZF_CHHC_U11_48K"/>
    <property type="match status" value="1"/>
</dbReference>
<evidence type="ECO:0000256" key="1">
    <source>
        <dbReference type="ARBA" id="ARBA00022723"/>
    </source>
</evidence>
<dbReference type="EMBL" id="GEDV01003163">
    <property type="protein sequence ID" value="JAP85394.1"/>
    <property type="molecule type" value="Transcribed_RNA"/>
</dbReference>
<dbReference type="SUPFAM" id="SSF57667">
    <property type="entry name" value="beta-beta-alpha zinc fingers"/>
    <property type="match status" value="1"/>
</dbReference>
<feature type="region of interest" description="Disordered" evidence="4">
    <location>
        <begin position="157"/>
        <end position="255"/>
    </location>
</feature>
<dbReference type="InterPro" id="IPR022776">
    <property type="entry name" value="TRM13/UPF0224_CHHC_Znf_dom"/>
</dbReference>
<dbReference type="GO" id="GO:0008270">
    <property type="term" value="F:zinc ion binding"/>
    <property type="evidence" value="ECO:0007669"/>
    <property type="project" value="UniProtKB-KW"/>
</dbReference>
<feature type="domain" description="CHHC U11-48K-type" evidence="5">
    <location>
        <begin position="11"/>
        <end position="38"/>
    </location>
</feature>
<evidence type="ECO:0000259" key="5">
    <source>
        <dbReference type="PROSITE" id="PS51800"/>
    </source>
</evidence>
<keyword evidence="3" id="KW-0862">Zinc</keyword>
<keyword evidence="2" id="KW-0863">Zinc-finger</keyword>
<dbReference type="InterPro" id="IPR036236">
    <property type="entry name" value="Znf_C2H2_sf"/>
</dbReference>
<keyword evidence="1" id="KW-0479">Metal-binding</keyword>
<evidence type="ECO:0000313" key="6">
    <source>
        <dbReference type="EMBL" id="JAP85394.1"/>
    </source>
</evidence>
<sequence length="438" mass="47957">MATFNSLQDDLVLCPYSQHHKVKRGRLNIHISKCRRDLRRRRLKPCPFNPDHDAPAEPEEYRQHLATCPDRTSKLLCTATRDDPPYEVPAPGGAKPFIHEPEEEWVVEPGRRIDPFKPAVPPIFRTVTGLKPAERRRYYQSLSANGPPVVYVPGRYPQTSSVPATKQNCNTRGLGKGDSADEEEHWDQAPKLESRAVRPPVFRPIQIGQPHSHQATQAQTSSLGTNQAVQPKTSQPCSTQAEASRPSGVQETQAQKTGRLCVVPQADHAKPSQPYGAQALATRQQSNQASQSCAGQATQDQSGHPRTAKAEAVKPPALQATQPLTGHPKPLLAVQTEVSEPRCAQGPDIDPCSNWQAVTSEYRGTWDQARFGQPCGAEATHLTGNLWATRASAKQPRAVQTLTTQDQSALPAPGAVDVDALARRLMGLGSTRQHQSYD</sequence>
<feature type="compositionally biased region" description="Basic and acidic residues" evidence="4">
    <location>
        <begin position="186"/>
        <end position="196"/>
    </location>
</feature>
<feature type="compositionally biased region" description="Polar residues" evidence="4">
    <location>
        <begin position="209"/>
        <end position="255"/>
    </location>
</feature>
<name>A0A131Z1U2_RHIAP</name>
<proteinExistence type="predicted"/>
<accession>A0A131Z1U2</accession>
<feature type="region of interest" description="Disordered" evidence="4">
    <location>
        <begin position="267"/>
        <end position="313"/>
    </location>
</feature>
<dbReference type="Pfam" id="PF05253">
    <property type="entry name" value="zf-U11-48K"/>
    <property type="match status" value="1"/>
</dbReference>
<protein>
    <submittedName>
        <fullName evidence="6">Gametocyte-specific factor 1</fullName>
    </submittedName>
</protein>
<organism evidence="6">
    <name type="scientific">Rhipicephalus appendiculatus</name>
    <name type="common">Brown ear tick</name>
    <dbReference type="NCBI Taxonomy" id="34631"/>
    <lineage>
        <taxon>Eukaryota</taxon>
        <taxon>Metazoa</taxon>
        <taxon>Ecdysozoa</taxon>
        <taxon>Arthropoda</taxon>
        <taxon>Chelicerata</taxon>
        <taxon>Arachnida</taxon>
        <taxon>Acari</taxon>
        <taxon>Parasitiformes</taxon>
        <taxon>Ixodida</taxon>
        <taxon>Ixodoidea</taxon>
        <taxon>Ixodidae</taxon>
        <taxon>Rhipicephalinae</taxon>
        <taxon>Rhipicephalus</taxon>
        <taxon>Rhipicephalus</taxon>
    </lineage>
</organism>
<evidence type="ECO:0000256" key="2">
    <source>
        <dbReference type="ARBA" id="ARBA00022771"/>
    </source>
</evidence>
<reference evidence="6" key="1">
    <citation type="journal article" date="2016" name="Ticks Tick Borne Dis.">
        <title>De novo assembly and annotation of the salivary gland transcriptome of Rhipicephalus appendiculatus male and female ticks during blood feeding.</title>
        <authorList>
            <person name="de Castro M.H."/>
            <person name="de Klerk D."/>
            <person name="Pienaar R."/>
            <person name="Latif A.A."/>
            <person name="Rees D.J."/>
            <person name="Mans B.J."/>
        </authorList>
    </citation>
    <scope>NUCLEOTIDE SEQUENCE</scope>
    <source>
        <tissue evidence="6">Salivary glands</tissue>
    </source>
</reference>